<comment type="subcellular location">
    <subcellularLocation>
        <location evidence="1">Vacuole</location>
    </subcellularLocation>
</comment>
<dbReference type="InterPro" id="IPR050551">
    <property type="entry name" value="Fructan_Metab_Enzymes"/>
</dbReference>
<dbReference type="Pfam" id="PF08244">
    <property type="entry name" value="Glyco_hydro_32C"/>
    <property type="match status" value="1"/>
</dbReference>
<gene>
    <name evidence="12" type="ORF">ZIOFF_018905</name>
</gene>
<dbReference type="EMBL" id="JACMSC010000005">
    <property type="protein sequence ID" value="KAG6521779.1"/>
    <property type="molecule type" value="Genomic_DNA"/>
</dbReference>
<evidence type="ECO:0000256" key="5">
    <source>
        <dbReference type="ARBA" id="ARBA00023180"/>
    </source>
</evidence>
<comment type="caution">
    <text evidence="12">The sequence shown here is derived from an EMBL/GenBank/DDBJ whole genome shotgun (WGS) entry which is preliminary data.</text>
</comment>
<dbReference type="InterPro" id="IPR023296">
    <property type="entry name" value="Glyco_hydro_beta-prop_sf"/>
</dbReference>
<keyword evidence="5" id="KW-0325">Glycoprotein</keyword>
<accession>A0A8J5H8W4</accession>
<evidence type="ECO:0000256" key="4">
    <source>
        <dbReference type="ARBA" id="ARBA00022801"/>
    </source>
</evidence>
<feature type="domain" description="Glycosyl hydrolase family 32 N-terminal" evidence="9">
    <location>
        <begin position="164"/>
        <end position="475"/>
    </location>
</feature>
<sequence>MNNTSWSSSSSACMPCSYLPLLHLDRPLPTGAKRCSQFLFLSVTAVLVLCLLAFASRSTGSARFALIGDIGVEPAGHVHSLPISRGLATGVSDKSSGSRLFFKPSYPWTNSMLLWQRTSFHFQPEKNWMNGVDRNPYLIVLLFFSFLFKYYPDGELLLLTVGAGPMYYKGWYHLFYQYNPDSAVWGNITWGHAVSKDLVHWLYLPIAMVPDHWYDANGVWTGSATLLPHGRLAMLYTGSTLESVQVQNLAFPADPDDQLLLDWVKAESNPVVVPPPGVGAKDFRDPTTAWYVAAEGAWFVAIGSKNDTLRRHSGIVLVYKTVDFIQYELLPGVLHAVDGTGMWECVDFFPVATEVATGLDTSEPAGPGVKHVLKASLDDDKHDYYAIGTYNAALNAWEPDEPEKDVGVGLRYDYGKFYASKTFFDPLKKRRVLWGWIGETDSERTDLTKGWASLQALPRTVLFDQKTGSSLLQWPVDEVDKLRLTKNNLGSISLAAGSVLPLDVGTATQLDIVAEFALNYSASANANEADVGYNCSTSGGAASRGVLGPFGFLVLADQNRSSVASDLVKRVYGSIVPVLDAETLTLRIVVDHSIVESFAQGGRTCITSRVYPTRAIYGAARLFLFNNATGVDVACKSLTVWQMNSAFIRPFDSRLDSSLDSPATKFEHDSVFSEFKNS</sequence>
<dbReference type="Pfam" id="PF00251">
    <property type="entry name" value="Glyco_hydro_32N"/>
    <property type="match status" value="1"/>
</dbReference>
<evidence type="ECO:0008006" key="14">
    <source>
        <dbReference type="Google" id="ProtNLM"/>
    </source>
</evidence>
<feature type="transmembrane region" description="Helical" evidence="8">
    <location>
        <begin position="38"/>
        <end position="55"/>
    </location>
</feature>
<evidence type="ECO:0000256" key="3">
    <source>
        <dbReference type="ARBA" id="ARBA00022554"/>
    </source>
</evidence>
<comment type="similarity">
    <text evidence="2 7">Belongs to the glycosyl hydrolase 32 family.</text>
</comment>
<feature type="domain" description="Beta-fructofuranosidase N-terminal" evidence="11">
    <location>
        <begin position="18"/>
        <end position="113"/>
    </location>
</feature>
<evidence type="ECO:0000259" key="9">
    <source>
        <dbReference type="Pfam" id="PF00251"/>
    </source>
</evidence>
<keyword evidence="6 7" id="KW-0326">Glycosidase</keyword>
<dbReference type="SUPFAM" id="SSF75005">
    <property type="entry name" value="Arabinanase/levansucrase/invertase"/>
    <property type="match status" value="1"/>
</dbReference>
<dbReference type="GO" id="GO:0005773">
    <property type="term" value="C:vacuole"/>
    <property type="evidence" value="ECO:0007669"/>
    <property type="project" value="UniProtKB-SubCell"/>
</dbReference>
<dbReference type="Gene3D" id="2.115.10.20">
    <property type="entry name" value="Glycosyl hydrolase domain, family 43"/>
    <property type="match status" value="1"/>
</dbReference>
<dbReference type="PANTHER" id="PTHR31953">
    <property type="entry name" value="BETA-FRUCTOFURANOSIDASE, INSOLUBLE ISOENZYME CWINV1-RELATED"/>
    <property type="match status" value="1"/>
</dbReference>
<evidence type="ECO:0000313" key="13">
    <source>
        <dbReference type="Proteomes" id="UP000734854"/>
    </source>
</evidence>
<keyword evidence="8" id="KW-0812">Transmembrane</keyword>
<keyword evidence="8" id="KW-1133">Transmembrane helix</keyword>
<dbReference type="CDD" id="cd18624">
    <property type="entry name" value="GH32_Fruct1-like"/>
    <property type="match status" value="1"/>
</dbReference>
<dbReference type="InterPro" id="IPR013189">
    <property type="entry name" value="Glyco_hydro_32_C"/>
</dbReference>
<keyword evidence="4 7" id="KW-0378">Hydrolase</keyword>
<dbReference type="InterPro" id="IPR013148">
    <property type="entry name" value="Glyco_hydro_32_N"/>
</dbReference>
<keyword evidence="13" id="KW-1185">Reference proteome</keyword>
<evidence type="ECO:0000256" key="2">
    <source>
        <dbReference type="ARBA" id="ARBA00009902"/>
    </source>
</evidence>
<organism evidence="12 13">
    <name type="scientific">Zingiber officinale</name>
    <name type="common">Ginger</name>
    <name type="synonym">Amomum zingiber</name>
    <dbReference type="NCBI Taxonomy" id="94328"/>
    <lineage>
        <taxon>Eukaryota</taxon>
        <taxon>Viridiplantae</taxon>
        <taxon>Streptophyta</taxon>
        <taxon>Embryophyta</taxon>
        <taxon>Tracheophyta</taxon>
        <taxon>Spermatophyta</taxon>
        <taxon>Magnoliopsida</taxon>
        <taxon>Liliopsida</taxon>
        <taxon>Zingiberales</taxon>
        <taxon>Zingiberaceae</taxon>
        <taxon>Zingiber</taxon>
    </lineage>
</organism>
<dbReference type="GO" id="GO:0005975">
    <property type="term" value="P:carbohydrate metabolic process"/>
    <property type="evidence" value="ECO:0007669"/>
    <property type="project" value="InterPro"/>
</dbReference>
<name>A0A8J5H8W4_ZINOF</name>
<evidence type="ECO:0000256" key="8">
    <source>
        <dbReference type="SAM" id="Phobius"/>
    </source>
</evidence>
<protein>
    <recommendedName>
        <fullName evidence="14">Beta-fructofuranosidase</fullName>
    </recommendedName>
</protein>
<keyword evidence="3" id="KW-0926">Vacuole</keyword>
<dbReference type="Pfam" id="PF11837">
    <property type="entry name" value="INV_N"/>
    <property type="match status" value="1"/>
</dbReference>
<dbReference type="AlphaFoldDB" id="A0A8J5H8W4"/>
<dbReference type="SMART" id="SM00640">
    <property type="entry name" value="Glyco_32"/>
    <property type="match status" value="1"/>
</dbReference>
<evidence type="ECO:0000256" key="6">
    <source>
        <dbReference type="ARBA" id="ARBA00023295"/>
    </source>
</evidence>
<dbReference type="SUPFAM" id="SSF49899">
    <property type="entry name" value="Concanavalin A-like lectins/glucanases"/>
    <property type="match status" value="1"/>
</dbReference>
<dbReference type="Proteomes" id="UP000734854">
    <property type="component" value="Unassembled WGS sequence"/>
</dbReference>
<evidence type="ECO:0000259" key="11">
    <source>
        <dbReference type="Pfam" id="PF11837"/>
    </source>
</evidence>
<evidence type="ECO:0000256" key="7">
    <source>
        <dbReference type="RuleBase" id="RU362110"/>
    </source>
</evidence>
<dbReference type="InterPro" id="IPR001362">
    <property type="entry name" value="Glyco_hydro_32"/>
</dbReference>
<dbReference type="Gene3D" id="2.60.120.560">
    <property type="entry name" value="Exo-inulinase, domain 1"/>
    <property type="match status" value="2"/>
</dbReference>
<dbReference type="InterPro" id="IPR013320">
    <property type="entry name" value="ConA-like_dom_sf"/>
</dbReference>
<evidence type="ECO:0000313" key="12">
    <source>
        <dbReference type="EMBL" id="KAG6521779.1"/>
    </source>
</evidence>
<evidence type="ECO:0000259" key="10">
    <source>
        <dbReference type="Pfam" id="PF08244"/>
    </source>
</evidence>
<keyword evidence="8" id="KW-0472">Membrane</keyword>
<dbReference type="InterPro" id="IPR021792">
    <property type="entry name" value="Beta-fructofuranosidase_N"/>
</dbReference>
<feature type="domain" description="Glycosyl hydrolase family 32 C-terminal" evidence="10">
    <location>
        <begin position="513"/>
        <end position="642"/>
    </location>
</feature>
<dbReference type="GO" id="GO:0004564">
    <property type="term" value="F:beta-fructofuranosidase activity"/>
    <property type="evidence" value="ECO:0007669"/>
    <property type="project" value="InterPro"/>
</dbReference>
<proteinExistence type="inferred from homology"/>
<reference evidence="12 13" key="1">
    <citation type="submission" date="2020-08" db="EMBL/GenBank/DDBJ databases">
        <title>Plant Genome Project.</title>
        <authorList>
            <person name="Zhang R.-G."/>
        </authorList>
    </citation>
    <scope>NUCLEOTIDE SEQUENCE [LARGE SCALE GENOMIC DNA]</scope>
    <source>
        <tissue evidence="12">Rhizome</tissue>
    </source>
</reference>
<evidence type="ECO:0000256" key="1">
    <source>
        <dbReference type="ARBA" id="ARBA00004116"/>
    </source>
</evidence>